<protein>
    <submittedName>
        <fullName evidence="2">Uncharacterized protein</fullName>
    </submittedName>
</protein>
<comment type="caution">
    <text evidence="2">The sequence shown here is derived from an EMBL/GenBank/DDBJ whole genome shotgun (WGS) entry which is preliminary data.</text>
</comment>
<accession>A0AAV9V9Z0</accession>
<feature type="chain" id="PRO_5043350845" evidence="1">
    <location>
        <begin position="23"/>
        <end position="342"/>
    </location>
</feature>
<reference evidence="2 3" key="1">
    <citation type="submission" date="2019-10" db="EMBL/GenBank/DDBJ databases">
        <authorList>
            <person name="Palmer J.M."/>
        </authorList>
    </citation>
    <scope>NUCLEOTIDE SEQUENCE [LARGE SCALE GENOMIC DNA]</scope>
    <source>
        <strain evidence="2 3">TWF696</strain>
    </source>
</reference>
<proteinExistence type="predicted"/>
<evidence type="ECO:0000313" key="3">
    <source>
        <dbReference type="Proteomes" id="UP001375240"/>
    </source>
</evidence>
<organism evidence="2 3">
    <name type="scientific">Orbilia brochopaga</name>
    <dbReference type="NCBI Taxonomy" id="3140254"/>
    <lineage>
        <taxon>Eukaryota</taxon>
        <taxon>Fungi</taxon>
        <taxon>Dikarya</taxon>
        <taxon>Ascomycota</taxon>
        <taxon>Pezizomycotina</taxon>
        <taxon>Orbiliomycetes</taxon>
        <taxon>Orbiliales</taxon>
        <taxon>Orbiliaceae</taxon>
        <taxon>Orbilia</taxon>
    </lineage>
</organism>
<dbReference type="AlphaFoldDB" id="A0AAV9V9Z0"/>
<dbReference type="Proteomes" id="UP001375240">
    <property type="component" value="Unassembled WGS sequence"/>
</dbReference>
<keyword evidence="1" id="KW-0732">Signal</keyword>
<evidence type="ECO:0000256" key="1">
    <source>
        <dbReference type="SAM" id="SignalP"/>
    </source>
</evidence>
<keyword evidence="3" id="KW-1185">Reference proteome</keyword>
<feature type="signal peptide" evidence="1">
    <location>
        <begin position="1"/>
        <end position="22"/>
    </location>
</feature>
<sequence>MCRLRALFTLLLWSSLPIAILASPASSRPIPRNVVKRGKPSYYTRNFKTISEIYRFTVFPNMKPIIAQAGNPNIPEVANLFSPDVSGRIQDLGNFTNFRTSVEYFYGLAPQPRSPMYAGIIDFTLPQFTSDCPGVATSTVYFTIGVADPSQPDYGRVITYLKQSGFWHFDAQGRVDYYDLYIPALGDFTSILQGADFNDKTVQILARKALCQGAQAFCKGPNVQYKPNLGITLTKLITQLGLSPLFDNGMIKELGLTTLNPGELTCMSVLLVKDFGDFDKLWSDSIVCRIVHLMLADVDPEEHCPHVGFDGGMKCVDYPYEKRLFDDIPLFGTADRFICPDL</sequence>
<evidence type="ECO:0000313" key="2">
    <source>
        <dbReference type="EMBL" id="KAK6355512.1"/>
    </source>
</evidence>
<gene>
    <name evidence="2" type="ORF">TWF696_004611</name>
</gene>
<dbReference type="EMBL" id="JAVHNQ010000002">
    <property type="protein sequence ID" value="KAK6355512.1"/>
    <property type="molecule type" value="Genomic_DNA"/>
</dbReference>
<name>A0AAV9V9Z0_9PEZI</name>